<keyword evidence="4" id="KW-0808">Transferase</keyword>
<dbReference type="Gene3D" id="3.30.565.10">
    <property type="entry name" value="Histidine kinase-like ATPase, C-terminal domain"/>
    <property type="match status" value="1"/>
</dbReference>
<feature type="transmembrane region" description="Helical" evidence="7">
    <location>
        <begin position="231"/>
        <end position="253"/>
    </location>
</feature>
<dbReference type="SMART" id="SM00448">
    <property type="entry name" value="REC"/>
    <property type="match status" value="1"/>
</dbReference>
<dbReference type="InterPro" id="IPR036890">
    <property type="entry name" value="HATPase_C_sf"/>
</dbReference>
<dbReference type="Pfam" id="PF00512">
    <property type="entry name" value="HisKA"/>
    <property type="match status" value="1"/>
</dbReference>
<evidence type="ECO:0000256" key="7">
    <source>
        <dbReference type="SAM" id="Phobius"/>
    </source>
</evidence>
<comment type="caution">
    <text evidence="10">The sequence shown here is derived from an EMBL/GenBank/DDBJ whole genome shotgun (WGS) entry which is preliminary data.</text>
</comment>
<dbReference type="FunFam" id="3.30.565.10:FF:000010">
    <property type="entry name" value="Sensor histidine kinase RcsC"/>
    <property type="match status" value="1"/>
</dbReference>
<protein>
    <recommendedName>
        <fullName evidence="2">histidine kinase</fullName>
        <ecNumber evidence="2">2.7.13.3</ecNumber>
    </recommendedName>
</protein>
<keyword evidence="7" id="KW-0472">Membrane</keyword>
<evidence type="ECO:0000256" key="1">
    <source>
        <dbReference type="ARBA" id="ARBA00000085"/>
    </source>
</evidence>
<dbReference type="CDD" id="cd00082">
    <property type="entry name" value="HisKA"/>
    <property type="match status" value="1"/>
</dbReference>
<dbReference type="InterPro" id="IPR004358">
    <property type="entry name" value="Sig_transdc_His_kin-like_C"/>
</dbReference>
<evidence type="ECO:0000256" key="3">
    <source>
        <dbReference type="ARBA" id="ARBA00022553"/>
    </source>
</evidence>
<dbReference type="SMART" id="SM00387">
    <property type="entry name" value="HATPase_c"/>
    <property type="match status" value="1"/>
</dbReference>
<dbReference type="RefSeq" id="WP_135765448.1">
    <property type="nucleotide sequence ID" value="NZ_RQHV01000061.1"/>
</dbReference>
<dbReference type="InterPro" id="IPR005467">
    <property type="entry name" value="His_kinase_dom"/>
</dbReference>
<dbReference type="InterPro" id="IPR008979">
    <property type="entry name" value="Galactose-bd-like_sf"/>
</dbReference>
<dbReference type="SUPFAM" id="SSF47384">
    <property type="entry name" value="Homodimeric domain of signal transducing histidine kinase"/>
    <property type="match status" value="1"/>
</dbReference>
<dbReference type="SUPFAM" id="SSF49785">
    <property type="entry name" value="Galactose-binding domain-like"/>
    <property type="match status" value="1"/>
</dbReference>
<dbReference type="InterPro" id="IPR003661">
    <property type="entry name" value="HisK_dim/P_dom"/>
</dbReference>
<dbReference type="Pfam" id="PF00072">
    <property type="entry name" value="Response_reg"/>
    <property type="match status" value="1"/>
</dbReference>
<dbReference type="Pfam" id="PF07695">
    <property type="entry name" value="7TMR-DISM_7TM"/>
    <property type="match status" value="1"/>
</dbReference>
<feature type="domain" description="Histidine kinase" evidence="8">
    <location>
        <begin position="435"/>
        <end position="654"/>
    </location>
</feature>
<dbReference type="InterPro" id="IPR036097">
    <property type="entry name" value="HisK_dim/P_sf"/>
</dbReference>
<dbReference type="Proteomes" id="UP000298264">
    <property type="component" value="Unassembled WGS sequence"/>
</dbReference>
<evidence type="ECO:0000259" key="8">
    <source>
        <dbReference type="PROSITE" id="PS50109"/>
    </source>
</evidence>
<dbReference type="Gene3D" id="3.40.50.2300">
    <property type="match status" value="1"/>
</dbReference>
<accession>A0A4R9LLI8</accession>
<proteinExistence type="predicted"/>
<evidence type="ECO:0000256" key="2">
    <source>
        <dbReference type="ARBA" id="ARBA00012438"/>
    </source>
</evidence>
<keyword evidence="5" id="KW-0418">Kinase</keyword>
<evidence type="ECO:0000256" key="5">
    <source>
        <dbReference type="ARBA" id="ARBA00022777"/>
    </source>
</evidence>
<evidence type="ECO:0000256" key="6">
    <source>
        <dbReference type="PROSITE-ProRule" id="PRU00169"/>
    </source>
</evidence>
<organism evidence="10 11">
    <name type="scientific">Leptospira ilyithenensis</name>
    <dbReference type="NCBI Taxonomy" id="2484901"/>
    <lineage>
        <taxon>Bacteria</taxon>
        <taxon>Pseudomonadati</taxon>
        <taxon>Spirochaetota</taxon>
        <taxon>Spirochaetia</taxon>
        <taxon>Leptospirales</taxon>
        <taxon>Leptospiraceae</taxon>
        <taxon>Leptospira</taxon>
    </lineage>
</organism>
<dbReference type="EMBL" id="RQHV01000061">
    <property type="protein sequence ID" value="TGN08496.1"/>
    <property type="molecule type" value="Genomic_DNA"/>
</dbReference>
<dbReference type="PANTHER" id="PTHR43047">
    <property type="entry name" value="TWO-COMPONENT HISTIDINE PROTEIN KINASE"/>
    <property type="match status" value="1"/>
</dbReference>
<dbReference type="GO" id="GO:0005886">
    <property type="term" value="C:plasma membrane"/>
    <property type="evidence" value="ECO:0007669"/>
    <property type="project" value="TreeGrafter"/>
</dbReference>
<feature type="domain" description="Response regulatory" evidence="9">
    <location>
        <begin position="701"/>
        <end position="818"/>
    </location>
</feature>
<feature type="transmembrane region" description="Helical" evidence="7">
    <location>
        <begin position="200"/>
        <end position="224"/>
    </location>
</feature>
<dbReference type="EC" id="2.7.13.3" evidence="2"/>
<dbReference type="InterPro" id="IPR011623">
    <property type="entry name" value="7TMR_DISM_rcpt_extracell_dom1"/>
</dbReference>
<dbReference type="PROSITE" id="PS50110">
    <property type="entry name" value="RESPONSE_REGULATORY"/>
    <property type="match status" value="1"/>
</dbReference>
<dbReference type="SUPFAM" id="SSF55874">
    <property type="entry name" value="ATPase domain of HSP90 chaperone/DNA topoisomerase II/histidine kinase"/>
    <property type="match status" value="1"/>
</dbReference>
<dbReference type="Gene3D" id="1.10.287.130">
    <property type="match status" value="1"/>
</dbReference>
<feature type="modified residue" description="4-aspartylphosphate" evidence="6">
    <location>
        <position position="751"/>
    </location>
</feature>
<feature type="transmembrane region" description="Helical" evidence="7">
    <location>
        <begin position="324"/>
        <end position="344"/>
    </location>
</feature>
<reference evidence="10" key="1">
    <citation type="journal article" date="2019" name="PLoS Negl. Trop. Dis.">
        <title>Revisiting the worldwide diversity of Leptospira species in the environment.</title>
        <authorList>
            <person name="Vincent A.T."/>
            <person name="Schiettekatte O."/>
            <person name="Bourhy P."/>
            <person name="Veyrier F.J."/>
            <person name="Picardeau M."/>
        </authorList>
    </citation>
    <scope>NUCLEOTIDE SEQUENCE [LARGE SCALE GENOMIC DNA]</scope>
    <source>
        <strain evidence="10">201400974</strain>
    </source>
</reference>
<dbReference type="Pfam" id="PF02518">
    <property type="entry name" value="HATPase_c"/>
    <property type="match status" value="1"/>
</dbReference>
<feature type="transmembrane region" description="Helical" evidence="7">
    <location>
        <begin position="265"/>
        <end position="283"/>
    </location>
</feature>
<keyword evidence="7" id="KW-1133">Transmembrane helix</keyword>
<evidence type="ECO:0000259" key="9">
    <source>
        <dbReference type="PROSITE" id="PS50110"/>
    </source>
</evidence>
<keyword evidence="3 6" id="KW-0597">Phosphoprotein</keyword>
<dbReference type="CDD" id="cd17546">
    <property type="entry name" value="REC_hyHK_CKI1_RcsC-like"/>
    <property type="match status" value="1"/>
</dbReference>
<dbReference type="GO" id="GO:0009927">
    <property type="term" value="F:histidine phosphotransfer kinase activity"/>
    <property type="evidence" value="ECO:0007669"/>
    <property type="project" value="TreeGrafter"/>
</dbReference>
<dbReference type="SMART" id="SM00388">
    <property type="entry name" value="HisKA"/>
    <property type="match status" value="1"/>
</dbReference>
<dbReference type="PANTHER" id="PTHR43047:SF72">
    <property type="entry name" value="OSMOSENSING HISTIDINE PROTEIN KINASE SLN1"/>
    <property type="match status" value="1"/>
</dbReference>
<dbReference type="CDD" id="cd16922">
    <property type="entry name" value="HATPase_EvgS-ArcB-TorS-like"/>
    <property type="match status" value="1"/>
</dbReference>
<evidence type="ECO:0000256" key="4">
    <source>
        <dbReference type="ARBA" id="ARBA00022679"/>
    </source>
</evidence>
<dbReference type="Gene3D" id="2.60.120.260">
    <property type="entry name" value="Galactose-binding domain-like"/>
    <property type="match status" value="1"/>
</dbReference>
<dbReference type="InterPro" id="IPR003594">
    <property type="entry name" value="HATPase_dom"/>
</dbReference>
<dbReference type="AlphaFoldDB" id="A0A4R9LLI8"/>
<dbReference type="GO" id="GO:0000155">
    <property type="term" value="F:phosphorelay sensor kinase activity"/>
    <property type="evidence" value="ECO:0007669"/>
    <property type="project" value="InterPro"/>
</dbReference>
<dbReference type="InterPro" id="IPR011006">
    <property type="entry name" value="CheY-like_superfamily"/>
</dbReference>
<feature type="transmembrane region" description="Helical" evidence="7">
    <location>
        <begin position="295"/>
        <end position="318"/>
    </location>
</feature>
<dbReference type="InterPro" id="IPR001789">
    <property type="entry name" value="Sig_transdc_resp-reg_receiver"/>
</dbReference>
<dbReference type="SUPFAM" id="SSF52172">
    <property type="entry name" value="CheY-like"/>
    <property type="match status" value="1"/>
</dbReference>
<keyword evidence="7" id="KW-0812">Transmembrane</keyword>
<dbReference type="PRINTS" id="PR00344">
    <property type="entry name" value="BCTRLSENSOR"/>
</dbReference>
<dbReference type="OrthoDB" id="9809348at2"/>
<name>A0A4R9LLI8_9LEPT</name>
<evidence type="ECO:0000313" key="10">
    <source>
        <dbReference type="EMBL" id="TGN08496.1"/>
    </source>
</evidence>
<feature type="transmembrane region" description="Helical" evidence="7">
    <location>
        <begin position="351"/>
        <end position="372"/>
    </location>
</feature>
<keyword evidence="11" id="KW-1185">Reference proteome</keyword>
<comment type="catalytic activity">
    <reaction evidence="1">
        <text>ATP + protein L-histidine = ADP + protein N-phospho-L-histidine.</text>
        <dbReference type="EC" id="2.7.13.3"/>
    </reaction>
</comment>
<evidence type="ECO:0000313" key="11">
    <source>
        <dbReference type="Proteomes" id="UP000298264"/>
    </source>
</evidence>
<dbReference type="PROSITE" id="PS50109">
    <property type="entry name" value="HIS_KIN"/>
    <property type="match status" value="1"/>
</dbReference>
<gene>
    <name evidence="10" type="ORF">EHS11_16515</name>
</gene>
<sequence>MSSFLQRKWICLIVILFGVQCKQLFLIEKPPLVKEGILDLRENWNLEKRLSLEGEWEFYWNVLYSELTNKSLPQFENVPDTWTVYKYKEATYPSFGYATYRMNLYLKKPMDSMAVKMLEASTSYNLYINGKKVLSSGIVGKTKETSIPLYRPGVSAPLTLNESNEIVIEVSNFYHSKSGVWAKVFIGKHDDLVSVREKTIWLDIFICGGVCIAFFYHFSLFALLRGVLSHLFFSFIGVVAFIRIALTGERFLYSILPGFDFNLGYILELLSVYVGGMVLALFIRSVFPNEFSKKVMYGLVFGFLLLCLTVLFTDLYIYSQTIPIFGIVTFIECIYIVFVLIQAIRNDRVGAWIGLVICMLLFVFITNDILYANMVINTTYILSYGISLFFVAQAFIISKQFASSYHLSQKLSEDLQKSNDRLISIDKLKDEFLANTSHELRTPLQGIIGIADSLRRGVGGSMSKFVEDQMSMIVTSGERLSRLVNDILDFSKLKHSDLSLKNIPVDLYQAVNFTLTLNQVNIDLIKVNIKNGIPEDFPTLFADENRLQQILQNLIANAVKFTEEGSIIVTAKILPDRMAEISVTDTGIGIDEKNQERIFDFFEQVESGDARNSGGTGLGLAISRALVNLHGGDIGVESEWKKGSRFYFTLPILYDRLGFDKTLTSKITHYKNEIKANELISLPSIDMLFVAKQTFSYEEVKILVVDDEPINLQVIQNYLSLQKIQAVTVASGKEALELLKPGHSFQAVILDMMMPRLSGLETTKEIRKNYTALELPILMLTAKTQDKDLVAALNAGVNDYLIKPFDYEQLTLRVNNMLRLLQSHKDHLERESDKKIAVGHVRQRINLDLHDHLGARLTDLKFLSEELLNREGTDRVLFEKIIGNVNAAIQILRDQMLKIEDLGLLGENFIKGINLVMLRRYSDADRDFDFQADEKLIHFFSSQRNENSMIELYSIVNEITSNDLKYGEGVSKWNFILENNEILMDMKAGSRYHLQKHKTGRGTENLVFRISKLGGRMKLKLDENMYHMELKLDKETFSLQ</sequence>